<keyword evidence="1" id="KW-0732">Signal</keyword>
<evidence type="ECO:0000256" key="1">
    <source>
        <dbReference type="SAM" id="SignalP"/>
    </source>
</evidence>
<keyword evidence="3" id="KW-1185">Reference proteome</keyword>
<dbReference type="OrthoDB" id="6398413at2"/>
<protein>
    <submittedName>
        <fullName evidence="2">Outer membrane beta-barrel protein</fullName>
    </submittedName>
</protein>
<reference evidence="2 3" key="1">
    <citation type="submission" date="2019-03" db="EMBL/GenBank/DDBJ databases">
        <title>Genomic Encyclopedia of Archaeal and Bacterial Type Strains, Phase II (KMG-II): from individual species to whole genera.</title>
        <authorList>
            <person name="Goeker M."/>
        </authorList>
    </citation>
    <scope>NUCLEOTIDE SEQUENCE [LARGE SCALE GENOMIC DNA]</scope>
    <source>
        <strain evidence="2 3">DSM 15388</strain>
    </source>
</reference>
<dbReference type="AlphaFoldDB" id="A0A4R3I3F2"/>
<name>A0A4R3I3F2_9GAMM</name>
<sequence length="236" mass="27159">MSYKELTKAVLIAGCVLALNANAEESEYTAAVQERLYQDKHVFTLWGGWTPDEDFTVNYPISLSYRYHLNNHIAWEAFRGTYFVSQARDIKNQLIDDYGLSPEEFDYPLYSFYTSAVFKPTYGKDSVLNRWVVNHETHFSIGGGLAAYNTEYNYGDDTQELAWAVRVAAARKYHLSARWAAHVELEESWAFKDEGVKNNFALNIGLSYQFSRQQPLSETNEELNSLYDYLGVSDEK</sequence>
<accession>A0A4R3I3F2</accession>
<organism evidence="2 3">
    <name type="scientific">Reinekea marinisedimentorum</name>
    <dbReference type="NCBI Taxonomy" id="230495"/>
    <lineage>
        <taxon>Bacteria</taxon>
        <taxon>Pseudomonadati</taxon>
        <taxon>Pseudomonadota</taxon>
        <taxon>Gammaproteobacteria</taxon>
        <taxon>Oceanospirillales</taxon>
        <taxon>Saccharospirillaceae</taxon>
        <taxon>Reinekea</taxon>
    </lineage>
</organism>
<dbReference type="NCBIfam" id="TIGR04565">
    <property type="entry name" value="OMP_myx_plus"/>
    <property type="match status" value="1"/>
</dbReference>
<dbReference type="InterPro" id="IPR030820">
    <property type="entry name" value="OMP_myx_plus_Proteobacteria"/>
</dbReference>
<evidence type="ECO:0000313" key="3">
    <source>
        <dbReference type="Proteomes" id="UP000295793"/>
    </source>
</evidence>
<evidence type="ECO:0000313" key="2">
    <source>
        <dbReference type="EMBL" id="TCS40220.1"/>
    </source>
</evidence>
<dbReference type="Proteomes" id="UP000295793">
    <property type="component" value="Unassembled WGS sequence"/>
</dbReference>
<comment type="caution">
    <text evidence="2">The sequence shown here is derived from an EMBL/GenBank/DDBJ whole genome shotgun (WGS) entry which is preliminary data.</text>
</comment>
<gene>
    <name evidence="2" type="ORF">BCF53_110142</name>
</gene>
<proteinExistence type="predicted"/>
<dbReference type="RefSeq" id="WP_132702110.1">
    <property type="nucleotide sequence ID" value="NZ_SLZR01000010.1"/>
</dbReference>
<feature type="chain" id="PRO_5020739883" evidence="1">
    <location>
        <begin position="24"/>
        <end position="236"/>
    </location>
</feature>
<dbReference type="EMBL" id="SLZR01000010">
    <property type="protein sequence ID" value="TCS40220.1"/>
    <property type="molecule type" value="Genomic_DNA"/>
</dbReference>
<feature type="signal peptide" evidence="1">
    <location>
        <begin position="1"/>
        <end position="23"/>
    </location>
</feature>